<keyword evidence="7" id="KW-0325">Glycoprotein</keyword>
<dbReference type="InterPro" id="IPR000768">
    <property type="entry name" value="ART"/>
</dbReference>
<organism evidence="13 14">
    <name type="scientific">Adineta steineri</name>
    <dbReference type="NCBI Taxonomy" id="433720"/>
    <lineage>
        <taxon>Eukaryota</taxon>
        <taxon>Metazoa</taxon>
        <taxon>Spiralia</taxon>
        <taxon>Gnathifera</taxon>
        <taxon>Rotifera</taxon>
        <taxon>Eurotatoria</taxon>
        <taxon>Bdelloidea</taxon>
        <taxon>Adinetida</taxon>
        <taxon>Adinetidae</taxon>
        <taxon>Adineta</taxon>
    </lineage>
</organism>
<evidence type="ECO:0000313" key="12">
    <source>
        <dbReference type="EMBL" id="CAF1303340.1"/>
    </source>
</evidence>
<dbReference type="Pfam" id="PF01129">
    <property type="entry name" value="ART"/>
    <property type="match status" value="1"/>
</dbReference>
<comment type="catalytic activity">
    <reaction evidence="8 10">
        <text>L-arginyl-[protein] + NAD(+) = N(omega)-(ADP-D-ribosyl)-L-arginyl-[protein] + nicotinamide + H(+)</text>
        <dbReference type="Rhea" id="RHEA:19149"/>
        <dbReference type="Rhea" id="RHEA-COMP:10532"/>
        <dbReference type="Rhea" id="RHEA-COMP:15087"/>
        <dbReference type="ChEBI" id="CHEBI:15378"/>
        <dbReference type="ChEBI" id="CHEBI:17154"/>
        <dbReference type="ChEBI" id="CHEBI:29965"/>
        <dbReference type="ChEBI" id="CHEBI:57540"/>
        <dbReference type="ChEBI" id="CHEBI:142554"/>
        <dbReference type="EC" id="2.4.2.31"/>
    </reaction>
</comment>
<evidence type="ECO:0000256" key="7">
    <source>
        <dbReference type="ARBA" id="ARBA00023180"/>
    </source>
</evidence>
<dbReference type="AlphaFoldDB" id="A0A815DYQ1"/>
<protein>
    <recommendedName>
        <fullName evidence="10">NAD(P)(+)--arginine ADP-ribosyltransferase</fullName>
        <ecNumber evidence="10">2.4.2.31</ecNumber>
    </recommendedName>
    <alternativeName>
        <fullName evidence="10">Mono(ADP-ribosyl)transferase</fullName>
    </alternativeName>
</protein>
<dbReference type="PROSITE" id="PS51996">
    <property type="entry name" value="TR_MART"/>
    <property type="match status" value="1"/>
</dbReference>
<dbReference type="PANTHER" id="PTHR10680:SF14">
    <property type="entry name" value="PEPTIDYL-GLYCINE ALPHA-AMIDATING MONOOXYGENASE"/>
    <property type="match status" value="1"/>
</dbReference>
<evidence type="ECO:0000256" key="4">
    <source>
        <dbReference type="ARBA" id="ARBA00022695"/>
    </source>
</evidence>
<comment type="similarity">
    <text evidence="1 10">Belongs to the Arg-specific ADP-ribosyltransferase family.</text>
</comment>
<keyword evidence="4" id="KW-0548">Nucleotidyltransferase</keyword>
<dbReference type="OrthoDB" id="423533at2759"/>
<accession>A0A815DYQ1</accession>
<dbReference type="Proteomes" id="UP000663877">
    <property type="component" value="Unassembled WGS sequence"/>
</dbReference>
<name>A0A815DYQ1_9BILA</name>
<dbReference type="InterPro" id="IPR001258">
    <property type="entry name" value="NHL_repeat"/>
</dbReference>
<sequence>MAHSTFVPSERFLDATSEPQRRLSPIQGYELKSLVSLKEAVRPFEPLIPNIQGFVWTATGNCERPKDGLTPDESAAVYLYTMECLYRQLNTALRSEDRQQLVPYFSYLKLFFTALWKLKDIQGLVFRGVKANISDDYPKGKKFPWWGLSSTTTSLDVLQKDTFLGESGPRTLFNIQCFNGKMIQNHSHFISESEVLLLPCSYFEVMGNMKQGADLRIIHLKQIEPPVVLIQPPFPSIMHHKESTSKPVQTKKNKFQQFGITVAGGNGKGNQLNQLNQLDYSHGIFIDDDKSIYIADTENHRIVKWKLNSNEGQIIVGGNKNDRLAFPSNIIFDKENNSFIISDKTYTFIKAFASVTYQITRYFGENLTNKQIIISNIACSGVAIDKNGSIYVSDFVNNEVRRWKQGDTKGELVAGGNGDGNHLNQLDGSSYIFVDKDCSLYISDVHNHRVMKWKKDAKEGIIVAGGNGRGGSLKQLYYPRGVIVDHLGQIYVADEGNHRVMRWCDGDAEGEVVVGGNGDGNESNQLNDPTVLSFDNEENLYVVDKRNHRIQKFQKLMNV</sequence>
<dbReference type="GO" id="GO:0016779">
    <property type="term" value="F:nucleotidyltransferase activity"/>
    <property type="evidence" value="ECO:0007669"/>
    <property type="project" value="UniProtKB-KW"/>
</dbReference>
<dbReference type="SUPFAM" id="SSF56399">
    <property type="entry name" value="ADP-ribosylation"/>
    <property type="match status" value="1"/>
</dbReference>
<evidence type="ECO:0000256" key="2">
    <source>
        <dbReference type="ARBA" id="ARBA00022676"/>
    </source>
</evidence>
<dbReference type="CDD" id="cd05819">
    <property type="entry name" value="NHL"/>
    <property type="match status" value="1"/>
</dbReference>
<dbReference type="Gene3D" id="3.90.176.10">
    <property type="entry name" value="Toxin ADP-ribosyltransferase, Chain A, domain 1"/>
    <property type="match status" value="1"/>
</dbReference>
<evidence type="ECO:0000313" key="14">
    <source>
        <dbReference type="Proteomes" id="UP000663832"/>
    </source>
</evidence>
<gene>
    <name evidence="11" type="ORF">BJG266_LOCUS15944</name>
    <name evidence="12" type="ORF">QVE165_LOCUS31372</name>
    <name evidence="13" type="ORF">QVE165_LOCUS31430</name>
</gene>
<evidence type="ECO:0000256" key="10">
    <source>
        <dbReference type="RuleBase" id="RU361228"/>
    </source>
</evidence>
<dbReference type="EC" id="2.4.2.31" evidence="10"/>
<dbReference type="EMBL" id="CAJNOI010000072">
    <property type="protein sequence ID" value="CAF1001271.1"/>
    <property type="molecule type" value="Genomic_DNA"/>
</dbReference>
<evidence type="ECO:0000313" key="13">
    <source>
        <dbReference type="EMBL" id="CAF1304385.1"/>
    </source>
</evidence>
<dbReference type="Gene3D" id="2.120.10.30">
    <property type="entry name" value="TolB, C-terminal domain"/>
    <property type="match status" value="2"/>
</dbReference>
<comment type="caution">
    <text evidence="13">The sequence shown here is derived from an EMBL/GenBank/DDBJ whole genome shotgun (WGS) entry which is preliminary data.</text>
</comment>
<dbReference type="Pfam" id="PF01436">
    <property type="entry name" value="NHL"/>
    <property type="match status" value="3"/>
</dbReference>
<evidence type="ECO:0000256" key="3">
    <source>
        <dbReference type="ARBA" id="ARBA00022679"/>
    </source>
</evidence>
<keyword evidence="10" id="KW-0521">NADP</keyword>
<dbReference type="Proteomes" id="UP000663832">
    <property type="component" value="Unassembled WGS sequence"/>
</dbReference>
<dbReference type="EMBL" id="CAJNOM010000269">
    <property type="protein sequence ID" value="CAF1304385.1"/>
    <property type="molecule type" value="Genomic_DNA"/>
</dbReference>
<evidence type="ECO:0000256" key="9">
    <source>
        <dbReference type="PROSITE-ProRule" id="PRU00504"/>
    </source>
</evidence>
<dbReference type="GO" id="GO:0005576">
    <property type="term" value="C:extracellular region"/>
    <property type="evidence" value="ECO:0007669"/>
    <property type="project" value="TreeGrafter"/>
</dbReference>
<dbReference type="PANTHER" id="PTHR10680">
    <property type="entry name" value="PEPTIDYL-GLYCINE ALPHA-AMIDATING MONOOXYGENASE"/>
    <property type="match status" value="1"/>
</dbReference>
<keyword evidence="5" id="KW-0732">Signal</keyword>
<dbReference type="EMBL" id="CAJNOM010000268">
    <property type="protein sequence ID" value="CAF1303340.1"/>
    <property type="molecule type" value="Genomic_DNA"/>
</dbReference>
<reference evidence="13" key="1">
    <citation type="submission" date="2021-02" db="EMBL/GenBank/DDBJ databases">
        <authorList>
            <person name="Nowell W R."/>
        </authorList>
    </citation>
    <scope>NUCLEOTIDE SEQUENCE</scope>
</reference>
<dbReference type="GO" id="GO:0106274">
    <property type="term" value="F:NAD+-protein-arginine ADP-ribosyltransferase activity"/>
    <property type="evidence" value="ECO:0007669"/>
    <property type="project" value="UniProtKB-EC"/>
</dbReference>
<keyword evidence="10" id="KW-0520">NAD</keyword>
<feature type="repeat" description="NHL" evidence="9">
    <location>
        <begin position="525"/>
        <end position="556"/>
    </location>
</feature>
<evidence type="ECO:0000256" key="8">
    <source>
        <dbReference type="ARBA" id="ARBA00047597"/>
    </source>
</evidence>
<keyword evidence="6" id="KW-0677">Repeat</keyword>
<keyword evidence="2 10" id="KW-0328">Glycosyltransferase</keyword>
<keyword evidence="14" id="KW-1185">Reference proteome</keyword>
<dbReference type="SUPFAM" id="SSF101898">
    <property type="entry name" value="NHL repeat"/>
    <property type="match status" value="1"/>
</dbReference>
<proteinExistence type="inferred from homology"/>
<evidence type="ECO:0000256" key="1">
    <source>
        <dbReference type="ARBA" id="ARBA00009558"/>
    </source>
</evidence>
<keyword evidence="3 10" id="KW-0808">Transferase</keyword>
<feature type="repeat" description="NHL" evidence="9">
    <location>
        <begin position="469"/>
        <end position="500"/>
    </location>
</feature>
<dbReference type="InterPro" id="IPR011042">
    <property type="entry name" value="6-blade_b-propeller_TolB-like"/>
</dbReference>
<dbReference type="Gene3D" id="2.40.10.500">
    <property type="match status" value="1"/>
</dbReference>
<evidence type="ECO:0000256" key="6">
    <source>
        <dbReference type="ARBA" id="ARBA00022737"/>
    </source>
</evidence>
<evidence type="ECO:0000313" key="11">
    <source>
        <dbReference type="EMBL" id="CAF1001271.1"/>
    </source>
</evidence>
<evidence type="ECO:0000256" key="5">
    <source>
        <dbReference type="ARBA" id="ARBA00022729"/>
    </source>
</evidence>
<dbReference type="PROSITE" id="PS51125">
    <property type="entry name" value="NHL"/>
    <property type="match status" value="2"/>
</dbReference>